<evidence type="ECO:0000256" key="1">
    <source>
        <dbReference type="SAM" id="SignalP"/>
    </source>
</evidence>
<keyword evidence="3" id="KW-1185">Reference proteome</keyword>
<dbReference type="Pfam" id="PF13028">
    <property type="entry name" value="DUF3889"/>
    <property type="match status" value="1"/>
</dbReference>
<dbReference type="EMBL" id="BMHB01000001">
    <property type="protein sequence ID" value="GGI12565.1"/>
    <property type="molecule type" value="Genomic_DNA"/>
</dbReference>
<dbReference type="Proteomes" id="UP000626244">
    <property type="component" value="Unassembled WGS sequence"/>
</dbReference>
<keyword evidence="1" id="KW-0732">Signal</keyword>
<dbReference type="RefSeq" id="WP_087997734.1">
    <property type="nucleotide sequence ID" value="NZ_BMHB01000001.1"/>
</dbReference>
<evidence type="ECO:0000313" key="2">
    <source>
        <dbReference type="EMBL" id="GGI12565.1"/>
    </source>
</evidence>
<evidence type="ECO:0000313" key="3">
    <source>
        <dbReference type="Proteomes" id="UP000626244"/>
    </source>
</evidence>
<dbReference type="InterPro" id="IPR024987">
    <property type="entry name" value="DUF3889"/>
</dbReference>
<proteinExistence type="predicted"/>
<gene>
    <name evidence="2" type="ORF">GCM10007380_13550</name>
</gene>
<dbReference type="OrthoDB" id="2377048at2"/>
<accession>A0A8J3AEQ4</accession>
<evidence type="ECO:0008006" key="4">
    <source>
        <dbReference type="Google" id="ProtNLM"/>
    </source>
</evidence>
<reference evidence="3" key="1">
    <citation type="journal article" date="2019" name="Int. J. Syst. Evol. Microbiol.">
        <title>The Global Catalogue of Microorganisms (GCM) 10K type strain sequencing project: providing services to taxonomists for standard genome sequencing and annotation.</title>
        <authorList>
            <consortium name="The Broad Institute Genomics Platform"/>
            <consortium name="The Broad Institute Genome Sequencing Center for Infectious Disease"/>
            <person name="Wu L."/>
            <person name="Ma J."/>
        </authorList>
    </citation>
    <scope>NUCLEOTIDE SEQUENCE [LARGE SCALE GENOMIC DNA]</scope>
    <source>
        <strain evidence="3">CGMCC 1.14993</strain>
    </source>
</reference>
<dbReference type="AlphaFoldDB" id="A0A8J3AEQ4"/>
<protein>
    <recommendedName>
        <fullName evidence="4">DUF3889 domain-containing protein</fullName>
    </recommendedName>
</protein>
<sequence length="112" mass="13106">MKKAFKLILIFSVLFSIFMKLSPAHAAPVYEPPYAKWGKIAVEKTKEQYPQADIIDYLHIGREWKSTNVAVEKFKLWLRVKSGTREFGVFVNVEFEPSTDRYLGISYRETDR</sequence>
<dbReference type="Gene3D" id="3.10.450.390">
    <property type="entry name" value="Protein of unknown function DUF3889"/>
    <property type="match status" value="1"/>
</dbReference>
<feature type="signal peptide" evidence="1">
    <location>
        <begin position="1"/>
        <end position="26"/>
    </location>
</feature>
<name>A0A8J3AEQ4_9BACI</name>
<feature type="chain" id="PRO_5035168011" description="DUF3889 domain-containing protein" evidence="1">
    <location>
        <begin position="27"/>
        <end position="112"/>
    </location>
</feature>
<organism evidence="2 3">
    <name type="scientific">Gottfriedia solisilvae</name>
    <dbReference type="NCBI Taxonomy" id="1516104"/>
    <lineage>
        <taxon>Bacteria</taxon>
        <taxon>Bacillati</taxon>
        <taxon>Bacillota</taxon>
        <taxon>Bacilli</taxon>
        <taxon>Bacillales</taxon>
        <taxon>Bacillaceae</taxon>
        <taxon>Gottfriedia</taxon>
    </lineage>
</organism>
<comment type="caution">
    <text evidence="2">The sequence shown here is derived from an EMBL/GenBank/DDBJ whole genome shotgun (WGS) entry which is preliminary data.</text>
</comment>